<proteinExistence type="predicted"/>
<reference evidence="18 19" key="1">
    <citation type="submission" date="2020-07" db="EMBL/GenBank/DDBJ databases">
        <title>Sequencing the genomes of 1000 actinobacteria strains.</title>
        <authorList>
            <person name="Klenk H.-P."/>
        </authorList>
    </citation>
    <scope>NUCLEOTIDE SEQUENCE [LARGE SCALE GENOMIC DNA]</scope>
    <source>
        <strain evidence="18 19">DSM 45772</strain>
    </source>
</reference>
<dbReference type="InterPro" id="IPR055163">
    <property type="entry name" value="ALK/LTK-like_GRD"/>
</dbReference>
<keyword evidence="12" id="KW-0829">Tyrosine-protein kinase</keyword>
<dbReference type="GO" id="GO:0005524">
    <property type="term" value="F:ATP binding"/>
    <property type="evidence" value="ECO:0007669"/>
    <property type="project" value="UniProtKB-KW"/>
</dbReference>
<keyword evidence="10" id="KW-1133">Transmembrane helix</keyword>
<keyword evidence="11" id="KW-0472">Membrane</keyword>
<evidence type="ECO:0000256" key="1">
    <source>
        <dbReference type="ARBA" id="ARBA00004251"/>
    </source>
</evidence>
<feature type="compositionally biased region" description="Gly residues" evidence="16">
    <location>
        <begin position="202"/>
        <end position="211"/>
    </location>
</feature>
<dbReference type="RefSeq" id="WP_179796140.1">
    <property type="nucleotide sequence ID" value="NZ_BAABHP010000013.1"/>
</dbReference>
<evidence type="ECO:0000256" key="2">
    <source>
        <dbReference type="ARBA" id="ARBA00011902"/>
    </source>
</evidence>
<feature type="compositionally biased region" description="Gly residues" evidence="16">
    <location>
        <begin position="180"/>
        <end position="195"/>
    </location>
</feature>
<gene>
    <name evidence="18" type="ORF">BJ983_004844</name>
</gene>
<evidence type="ECO:0000256" key="4">
    <source>
        <dbReference type="ARBA" id="ARBA00022679"/>
    </source>
</evidence>
<evidence type="ECO:0000259" key="17">
    <source>
        <dbReference type="Pfam" id="PF12810"/>
    </source>
</evidence>
<evidence type="ECO:0000256" key="14">
    <source>
        <dbReference type="ARBA" id="ARBA00023170"/>
    </source>
</evidence>
<comment type="caution">
    <text evidence="18">The sequence shown here is derived from an EMBL/GenBank/DDBJ whole genome shotgun (WGS) entry which is preliminary data.</text>
</comment>
<keyword evidence="6" id="KW-0732">Signal</keyword>
<dbReference type="GO" id="GO:0005886">
    <property type="term" value="C:plasma membrane"/>
    <property type="evidence" value="ECO:0007669"/>
    <property type="project" value="UniProtKB-SubCell"/>
</dbReference>
<dbReference type="Proteomes" id="UP000535890">
    <property type="component" value="Unassembled WGS sequence"/>
</dbReference>
<evidence type="ECO:0000313" key="19">
    <source>
        <dbReference type="Proteomes" id="UP000535890"/>
    </source>
</evidence>
<keyword evidence="8" id="KW-0418">Kinase</keyword>
<evidence type="ECO:0000256" key="16">
    <source>
        <dbReference type="SAM" id="MobiDB-lite"/>
    </source>
</evidence>
<evidence type="ECO:0000256" key="15">
    <source>
        <dbReference type="ARBA" id="ARBA00023180"/>
    </source>
</evidence>
<keyword evidence="7" id="KW-0547">Nucleotide-binding</keyword>
<evidence type="ECO:0000313" key="18">
    <source>
        <dbReference type="EMBL" id="NYD38742.1"/>
    </source>
</evidence>
<dbReference type="EMBL" id="JACCBN010000001">
    <property type="protein sequence ID" value="NYD38742.1"/>
    <property type="molecule type" value="Genomic_DNA"/>
</dbReference>
<keyword evidence="9" id="KW-0067">ATP-binding</keyword>
<dbReference type="GO" id="GO:0004714">
    <property type="term" value="F:transmembrane receptor protein tyrosine kinase activity"/>
    <property type="evidence" value="ECO:0007669"/>
    <property type="project" value="UniProtKB-EC"/>
</dbReference>
<evidence type="ECO:0000256" key="10">
    <source>
        <dbReference type="ARBA" id="ARBA00022989"/>
    </source>
</evidence>
<keyword evidence="14" id="KW-0675">Receptor</keyword>
<feature type="domain" description="ALK/LTK-like glycine-rich" evidence="17">
    <location>
        <begin position="46"/>
        <end position="255"/>
    </location>
</feature>
<evidence type="ECO:0000256" key="5">
    <source>
        <dbReference type="ARBA" id="ARBA00022692"/>
    </source>
</evidence>
<keyword evidence="15" id="KW-0325">Glycoprotein</keyword>
<keyword evidence="4" id="KW-0808">Transferase</keyword>
<evidence type="ECO:0000256" key="3">
    <source>
        <dbReference type="ARBA" id="ARBA00022475"/>
    </source>
</evidence>
<evidence type="ECO:0000256" key="6">
    <source>
        <dbReference type="ARBA" id="ARBA00022729"/>
    </source>
</evidence>
<dbReference type="EC" id="2.7.10.1" evidence="2"/>
<organism evidence="18 19">
    <name type="scientific">Actinomycetospora corticicola</name>
    <dbReference type="NCBI Taxonomy" id="663602"/>
    <lineage>
        <taxon>Bacteria</taxon>
        <taxon>Bacillati</taxon>
        <taxon>Actinomycetota</taxon>
        <taxon>Actinomycetes</taxon>
        <taxon>Pseudonocardiales</taxon>
        <taxon>Pseudonocardiaceae</taxon>
        <taxon>Actinomycetospora</taxon>
    </lineage>
</organism>
<evidence type="ECO:0000256" key="8">
    <source>
        <dbReference type="ARBA" id="ARBA00022777"/>
    </source>
</evidence>
<keyword evidence="13" id="KW-1015">Disulfide bond</keyword>
<comment type="subcellular location">
    <subcellularLocation>
        <location evidence="1">Cell membrane</location>
        <topology evidence="1">Single-pass type I membrane protein</topology>
    </subcellularLocation>
</comment>
<keyword evidence="19" id="KW-1185">Reference proteome</keyword>
<dbReference type="AlphaFoldDB" id="A0A7Y9E0C2"/>
<keyword evidence="5" id="KW-0812">Transmembrane</keyword>
<accession>A0A7Y9E0C2</accession>
<sequence>MALAAPTVLPDGCTQAGQTVTCSYASTGGEQTFTVPTGVTSVRVTAVGGAGGDGFQGLESNAGGMGGRGASAAGVISGLTPGSTLYVQVGGPGQSPSGTARDATAGGFNGGGSGANIYGGGGGGASDVRSVSRSAADSLSSRLLVAAGGGGGGSDNPDPGTGDGGDAGAAGRMSYRGQLPNGGGAATSSAGGAGGVDYSSGGEPGTAGAGGDGHRTINGGGGGGGAGLFGGGGGGGEYAFRSGSGGGGGGGSSLVPTGGTVGLSTAPPSVTISYTVPAAVAVAVRGAGTLTATDGKRYSLSVDARATAAGQASGRFALSGNGAETTASSRTITAVQRTANGGTVTGTAVNAAG</sequence>
<name>A0A7Y9E0C2_9PSEU</name>
<evidence type="ECO:0000256" key="11">
    <source>
        <dbReference type="ARBA" id="ARBA00023136"/>
    </source>
</evidence>
<evidence type="ECO:0000256" key="13">
    <source>
        <dbReference type="ARBA" id="ARBA00023157"/>
    </source>
</evidence>
<evidence type="ECO:0000256" key="9">
    <source>
        <dbReference type="ARBA" id="ARBA00022840"/>
    </source>
</evidence>
<evidence type="ECO:0000256" key="7">
    <source>
        <dbReference type="ARBA" id="ARBA00022741"/>
    </source>
</evidence>
<feature type="region of interest" description="Disordered" evidence="16">
    <location>
        <begin position="146"/>
        <end position="218"/>
    </location>
</feature>
<protein>
    <recommendedName>
        <fullName evidence="2">receptor protein-tyrosine kinase</fullName>
        <ecNumber evidence="2">2.7.10.1</ecNumber>
    </recommendedName>
</protein>
<dbReference type="Pfam" id="PF12810">
    <property type="entry name" value="ALK_LTK_GRD"/>
    <property type="match status" value="1"/>
</dbReference>
<evidence type="ECO:0000256" key="12">
    <source>
        <dbReference type="ARBA" id="ARBA00023137"/>
    </source>
</evidence>
<keyword evidence="3" id="KW-1003">Cell membrane</keyword>